<proteinExistence type="predicted"/>
<organism evidence="2 3">
    <name type="scientific">Promicromonospora sukumoe</name>
    <dbReference type="NCBI Taxonomy" id="88382"/>
    <lineage>
        <taxon>Bacteria</taxon>
        <taxon>Bacillati</taxon>
        <taxon>Actinomycetota</taxon>
        <taxon>Actinomycetes</taxon>
        <taxon>Micrococcales</taxon>
        <taxon>Promicromonosporaceae</taxon>
        <taxon>Promicromonospora</taxon>
    </lineage>
</organism>
<dbReference type="AlphaFoldDB" id="A0A7W3J5N3"/>
<evidence type="ECO:0000313" key="3">
    <source>
        <dbReference type="Proteomes" id="UP000540568"/>
    </source>
</evidence>
<feature type="compositionally biased region" description="Acidic residues" evidence="1">
    <location>
        <begin position="24"/>
        <end position="36"/>
    </location>
</feature>
<dbReference type="RefSeq" id="WP_246402179.1">
    <property type="nucleotide sequence ID" value="NZ_BAAATF010000002.1"/>
</dbReference>
<evidence type="ECO:0000256" key="1">
    <source>
        <dbReference type="SAM" id="MobiDB-lite"/>
    </source>
</evidence>
<evidence type="ECO:0000313" key="2">
    <source>
        <dbReference type="EMBL" id="MBA8806693.1"/>
    </source>
</evidence>
<sequence length="216" mass="22999">MTPEIDPPAARWHNPDDELRPEELGPDEAPGLDDDLDGHTIEELTDYLEAGRTPPDPSIEGSAACRIALDALARLHDLTPDLIAADTAAEPQADDGWVRRILGGIALEARSGRRIPLAGPTPDADLVITEGAVRGLVRAAENAVPGVLVGRCRFDGDVTVLTSPVRVLVDVSLLYGQPIHVATARLREEIADRLATHTALDVTGIDITVSDVRPLS</sequence>
<name>A0A7W3J5N3_9MICO</name>
<feature type="region of interest" description="Disordered" evidence="1">
    <location>
        <begin position="1"/>
        <end position="38"/>
    </location>
</feature>
<comment type="caution">
    <text evidence="2">The sequence shown here is derived from an EMBL/GenBank/DDBJ whole genome shotgun (WGS) entry which is preliminary data.</text>
</comment>
<dbReference type="EMBL" id="JACGWV010000001">
    <property type="protein sequence ID" value="MBA8806693.1"/>
    <property type="molecule type" value="Genomic_DNA"/>
</dbReference>
<keyword evidence="3" id="KW-1185">Reference proteome</keyword>
<dbReference type="Proteomes" id="UP000540568">
    <property type="component" value="Unassembled WGS sequence"/>
</dbReference>
<protein>
    <recommendedName>
        <fullName evidence="4">Cell envelope-related Asp23 family protein</fullName>
    </recommendedName>
</protein>
<feature type="compositionally biased region" description="Basic and acidic residues" evidence="1">
    <location>
        <begin position="13"/>
        <end position="23"/>
    </location>
</feature>
<reference evidence="2 3" key="1">
    <citation type="submission" date="2020-07" db="EMBL/GenBank/DDBJ databases">
        <title>Sequencing the genomes of 1000 actinobacteria strains.</title>
        <authorList>
            <person name="Klenk H.-P."/>
        </authorList>
    </citation>
    <scope>NUCLEOTIDE SEQUENCE [LARGE SCALE GENOMIC DNA]</scope>
    <source>
        <strain evidence="2 3">DSM 44121</strain>
    </source>
</reference>
<gene>
    <name evidence="2" type="ORF">FHX71_000635</name>
</gene>
<evidence type="ECO:0008006" key="4">
    <source>
        <dbReference type="Google" id="ProtNLM"/>
    </source>
</evidence>
<accession>A0A7W3J5N3</accession>